<keyword evidence="1 2" id="KW-0963">Cytoplasm</keyword>
<dbReference type="InterPro" id="IPR056796">
    <property type="entry name" value="FdhE_C"/>
</dbReference>
<dbReference type="SUPFAM" id="SSF144020">
    <property type="entry name" value="FdhE-like"/>
    <property type="match status" value="1"/>
</dbReference>
<dbReference type="NCBIfam" id="TIGR01562">
    <property type="entry name" value="FdhE"/>
    <property type="match status" value="1"/>
</dbReference>
<dbReference type="Proteomes" id="UP000574369">
    <property type="component" value="Unassembled WGS sequence"/>
</dbReference>
<protein>
    <recommendedName>
        <fullName evidence="2">Protein FdhE homolog</fullName>
    </recommendedName>
</protein>
<dbReference type="InterPro" id="IPR056774">
    <property type="entry name" value="FdhE_N"/>
</dbReference>
<dbReference type="CDD" id="cd16341">
    <property type="entry name" value="FdhE"/>
    <property type="match status" value="1"/>
</dbReference>
<sequence>MTATSNTGKPVSSQIRLMTPEEIAVNAGARPAPLRLPEAGVFAERALRLRQLAQDHPMRDYLLFAAELAQRQHEQLKQARPLTLPTESDLAEAMAAGLPPLDSRTFVRQSVWRDELRELLQHLSTAAVPAPVQALAKDLMQLDEAALDKQAQALLAGGGPGLDPAAAPMLAAALQLYWVRLVQQLQDRYQRAGKTEHLAPFGMIDDPTVCPCCGSRPVASITRIAAETSGQRFLACSLCATQWHYVRIKCTHCQSTKGISFRQLVDDDGHKPNEAVQAECCEACGHYLKQVHMEKELQVEPLADDLASLTLDLLVGELGLVRHGFNPLLILGEADAGDDRPPGSDSESPGPAHTGAAPPDPGGH</sequence>
<dbReference type="InterPro" id="IPR024064">
    <property type="entry name" value="FdhE-like_sf"/>
</dbReference>
<comment type="subcellular location">
    <subcellularLocation>
        <location evidence="2">Cytoplasm</location>
    </subcellularLocation>
</comment>
<dbReference type="Pfam" id="PF24859">
    <property type="entry name" value="FdhE_central"/>
    <property type="match status" value="1"/>
</dbReference>
<evidence type="ECO:0000259" key="4">
    <source>
        <dbReference type="Pfam" id="PF04216"/>
    </source>
</evidence>
<dbReference type="RefSeq" id="WP_088449937.1">
    <property type="nucleotide sequence ID" value="NZ_JACHXO010000002.1"/>
</dbReference>
<evidence type="ECO:0000256" key="3">
    <source>
        <dbReference type="SAM" id="MobiDB-lite"/>
    </source>
</evidence>
<accession>A0ABR6GS50</accession>
<feature type="domain" description="FdhE C-terminal" evidence="6">
    <location>
        <begin position="248"/>
        <end position="329"/>
    </location>
</feature>
<evidence type="ECO:0000313" key="8">
    <source>
        <dbReference type="Proteomes" id="UP000574369"/>
    </source>
</evidence>
<comment type="caution">
    <text evidence="7">The sequence shown here is derived from an EMBL/GenBank/DDBJ whole genome shotgun (WGS) entry which is preliminary data.</text>
</comment>
<comment type="similarity">
    <text evidence="2">Belongs to the FdhE family.</text>
</comment>
<evidence type="ECO:0000313" key="7">
    <source>
        <dbReference type="EMBL" id="MBB3194054.1"/>
    </source>
</evidence>
<feature type="domain" description="FdhE central" evidence="5">
    <location>
        <begin position="209"/>
        <end position="247"/>
    </location>
</feature>
<comment type="function">
    <text evidence="2">Necessary for formate dehydrogenase activity.</text>
</comment>
<dbReference type="PANTHER" id="PTHR37689:SF1">
    <property type="entry name" value="PROTEIN FDHE"/>
    <property type="match status" value="1"/>
</dbReference>
<evidence type="ECO:0000256" key="1">
    <source>
        <dbReference type="ARBA" id="ARBA00022490"/>
    </source>
</evidence>
<dbReference type="InterPro" id="IPR006452">
    <property type="entry name" value="Formate_DH_accessory"/>
</dbReference>
<dbReference type="InterPro" id="IPR056797">
    <property type="entry name" value="FdhE_central"/>
</dbReference>
<feature type="region of interest" description="Disordered" evidence="3">
    <location>
        <begin position="333"/>
        <end position="364"/>
    </location>
</feature>
<gene>
    <name evidence="2" type="primary">fdhE</name>
    <name evidence="7" type="ORF">FHS28_001439</name>
</gene>
<dbReference type="PIRSF" id="PIRSF018296">
    <property type="entry name" value="Format_dh_formtn"/>
    <property type="match status" value="1"/>
</dbReference>
<dbReference type="Gene3D" id="3.90.1670.10">
    <property type="entry name" value="FdhE-like domain"/>
    <property type="match status" value="1"/>
</dbReference>
<dbReference type="PANTHER" id="PTHR37689">
    <property type="entry name" value="PROTEIN FDHE"/>
    <property type="match status" value="1"/>
</dbReference>
<reference evidence="7 8" key="1">
    <citation type="submission" date="2020-08" db="EMBL/GenBank/DDBJ databases">
        <title>Genomic Encyclopedia of Type Strains, Phase III (KMG-III): the genomes of soil and plant-associated and newly described type strains.</title>
        <authorList>
            <person name="Whitman W."/>
        </authorList>
    </citation>
    <scope>NUCLEOTIDE SEQUENCE [LARGE SCALE GENOMIC DNA]</scope>
    <source>
        <strain evidence="7 8">CECT 7247</strain>
    </source>
</reference>
<dbReference type="Pfam" id="PF04216">
    <property type="entry name" value="FdhE_N"/>
    <property type="match status" value="1"/>
</dbReference>
<proteinExistence type="inferred from homology"/>
<name>A0ABR6GS50_9BURK</name>
<evidence type="ECO:0000256" key="2">
    <source>
        <dbReference type="HAMAP-Rule" id="MF_00611"/>
    </source>
</evidence>
<evidence type="ECO:0000259" key="5">
    <source>
        <dbReference type="Pfam" id="PF24859"/>
    </source>
</evidence>
<dbReference type="HAMAP" id="MF_00611">
    <property type="entry name" value="FdeH"/>
    <property type="match status" value="1"/>
</dbReference>
<organism evidence="7 8">
    <name type="scientific">Roseateles terrae</name>
    <dbReference type="NCBI Taxonomy" id="431060"/>
    <lineage>
        <taxon>Bacteria</taxon>
        <taxon>Pseudomonadati</taxon>
        <taxon>Pseudomonadota</taxon>
        <taxon>Betaproteobacteria</taxon>
        <taxon>Burkholderiales</taxon>
        <taxon>Sphaerotilaceae</taxon>
        <taxon>Roseateles</taxon>
    </lineage>
</organism>
<keyword evidence="8" id="KW-1185">Reference proteome</keyword>
<dbReference type="EMBL" id="JACHXO010000002">
    <property type="protein sequence ID" value="MBB3194054.1"/>
    <property type="molecule type" value="Genomic_DNA"/>
</dbReference>
<evidence type="ECO:0000259" key="6">
    <source>
        <dbReference type="Pfam" id="PF24860"/>
    </source>
</evidence>
<feature type="domain" description="FdhE N-terminal" evidence="4">
    <location>
        <begin position="32"/>
        <end position="189"/>
    </location>
</feature>
<dbReference type="Pfam" id="PF24860">
    <property type="entry name" value="FdhE_C"/>
    <property type="match status" value="1"/>
</dbReference>